<keyword evidence="1" id="KW-1133">Transmembrane helix</keyword>
<feature type="non-terminal residue" evidence="2">
    <location>
        <position position="1"/>
    </location>
</feature>
<proteinExistence type="predicted"/>
<dbReference type="EMBL" id="JASPKZ010008195">
    <property type="protein sequence ID" value="KAJ9580708.1"/>
    <property type="molecule type" value="Genomic_DNA"/>
</dbReference>
<evidence type="ECO:0000313" key="2">
    <source>
        <dbReference type="EMBL" id="KAJ9580708.1"/>
    </source>
</evidence>
<feature type="transmembrane region" description="Helical" evidence="1">
    <location>
        <begin position="84"/>
        <end position="105"/>
    </location>
</feature>
<dbReference type="Proteomes" id="UP001233999">
    <property type="component" value="Unassembled WGS sequence"/>
</dbReference>
<accession>A0AAD8E855</accession>
<comment type="caution">
    <text evidence="2">The sequence shown here is derived from an EMBL/GenBank/DDBJ whole genome shotgun (WGS) entry which is preliminary data.</text>
</comment>
<reference evidence="2" key="1">
    <citation type="journal article" date="2023" name="IScience">
        <title>Live-bearing cockroach genome reveals convergent evolutionary mechanisms linked to viviparity in insects and beyond.</title>
        <authorList>
            <person name="Fouks B."/>
            <person name="Harrison M.C."/>
            <person name="Mikhailova A.A."/>
            <person name="Marchal E."/>
            <person name="English S."/>
            <person name="Carruthers M."/>
            <person name="Jennings E.C."/>
            <person name="Chiamaka E.L."/>
            <person name="Frigard R.A."/>
            <person name="Pippel M."/>
            <person name="Attardo G.M."/>
            <person name="Benoit J.B."/>
            <person name="Bornberg-Bauer E."/>
            <person name="Tobe S.S."/>
        </authorList>
    </citation>
    <scope>NUCLEOTIDE SEQUENCE</scope>
    <source>
        <strain evidence="2">Stay&amp;Tobe</strain>
    </source>
</reference>
<protein>
    <submittedName>
        <fullName evidence="2">Uncharacterized protein</fullName>
    </submittedName>
</protein>
<keyword evidence="1" id="KW-0472">Membrane</keyword>
<gene>
    <name evidence="2" type="ORF">L9F63_024118</name>
</gene>
<organism evidence="2 3">
    <name type="scientific">Diploptera punctata</name>
    <name type="common">Pacific beetle cockroach</name>
    <dbReference type="NCBI Taxonomy" id="6984"/>
    <lineage>
        <taxon>Eukaryota</taxon>
        <taxon>Metazoa</taxon>
        <taxon>Ecdysozoa</taxon>
        <taxon>Arthropoda</taxon>
        <taxon>Hexapoda</taxon>
        <taxon>Insecta</taxon>
        <taxon>Pterygota</taxon>
        <taxon>Neoptera</taxon>
        <taxon>Polyneoptera</taxon>
        <taxon>Dictyoptera</taxon>
        <taxon>Blattodea</taxon>
        <taxon>Blaberoidea</taxon>
        <taxon>Blaberidae</taxon>
        <taxon>Diplopterinae</taxon>
        <taxon>Diploptera</taxon>
    </lineage>
</organism>
<keyword evidence="3" id="KW-1185">Reference proteome</keyword>
<evidence type="ECO:0000313" key="3">
    <source>
        <dbReference type="Proteomes" id="UP001233999"/>
    </source>
</evidence>
<keyword evidence="1" id="KW-0812">Transmembrane</keyword>
<name>A0AAD8E855_DIPPU</name>
<evidence type="ECO:0000256" key="1">
    <source>
        <dbReference type="SAM" id="Phobius"/>
    </source>
</evidence>
<reference evidence="2" key="2">
    <citation type="submission" date="2023-05" db="EMBL/GenBank/DDBJ databases">
        <authorList>
            <person name="Fouks B."/>
        </authorList>
    </citation>
    <scope>NUCLEOTIDE SEQUENCE</scope>
    <source>
        <strain evidence="2">Stay&amp;Tobe</strain>
        <tissue evidence="2">Testes</tissue>
    </source>
</reference>
<dbReference type="AlphaFoldDB" id="A0AAD8E855"/>
<sequence length="170" mass="19400">MIVTFVTYVLNDGMALTSRPGQHDEILTDMGIISSYIFWQILPYKGQIRVAVDVLRVCPIVIDVYLQDEFTFQECLAVFPGQRFLCFFFFFLSFCLLLSTFSSLLKSFLHLFLIPSATHPFLVRSNSLLHIDVSSSATFADLQVAGNIQNAMKTIILLKRYIKGNFIRQP</sequence>